<dbReference type="EMBL" id="JAALFE010000001">
    <property type="protein sequence ID" value="NGQ89550.1"/>
    <property type="molecule type" value="Genomic_DNA"/>
</dbReference>
<organism evidence="1 2">
    <name type="scientific">Paragemmobacter kunshanensis</name>
    <dbReference type="NCBI Taxonomy" id="2583234"/>
    <lineage>
        <taxon>Bacteria</taxon>
        <taxon>Pseudomonadati</taxon>
        <taxon>Pseudomonadota</taxon>
        <taxon>Alphaproteobacteria</taxon>
        <taxon>Rhodobacterales</taxon>
        <taxon>Paracoccaceae</taxon>
        <taxon>Paragemmobacter</taxon>
    </lineage>
</organism>
<gene>
    <name evidence="1" type="ORF">G5V65_01475</name>
</gene>
<dbReference type="GO" id="GO:0043165">
    <property type="term" value="P:Gram-negative-bacterium-type cell outer membrane assembly"/>
    <property type="evidence" value="ECO:0007669"/>
    <property type="project" value="InterPro"/>
</dbReference>
<sequence>MSSSDRRHFLLGLAALPLAACGFTPAYGPKGGAAALRGRVAVQAPVSKGDFDFVARLESRIGRGEAVAYDLGYSIAVTRQSGGITAANETTRYTLRGTATWTLTDRASGSRVAGGEVSAFTSWSATGTTVAGLAAEDDAARRLMVMLADQVVIRLLAVAPTLNR</sequence>
<dbReference type="Pfam" id="PF04390">
    <property type="entry name" value="LptE"/>
    <property type="match status" value="1"/>
</dbReference>
<dbReference type="RefSeq" id="WP_165046639.1">
    <property type="nucleotide sequence ID" value="NZ_JAALFE010000001.1"/>
</dbReference>
<reference evidence="1 2" key="1">
    <citation type="submission" date="2020-02" db="EMBL/GenBank/DDBJ databases">
        <title>Rhodobacter translucens sp. nov., a novel bacterium isolated from activated sludge.</title>
        <authorList>
            <person name="Liu J."/>
        </authorList>
    </citation>
    <scope>NUCLEOTIDE SEQUENCE [LARGE SCALE GENOMIC DNA]</scope>
    <source>
        <strain evidence="1 2">HX-7-19</strain>
    </source>
</reference>
<dbReference type="GO" id="GO:0019867">
    <property type="term" value="C:outer membrane"/>
    <property type="evidence" value="ECO:0007669"/>
    <property type="project" value="InterPro"/>
</dbReference>
<dbReference type="AlphaFoldDB" id="A0A6M1TP05"/>
<evidence type="ECO:0008006" key="3">
    <source>
        <dbReference type="Google" id="ProtNLM"/>
    </source>
</evidence>
<dbReference type="InterPro" id="IPR006311">
    <property type="entry name" value="TAT_signal"/>
</dbReference>
<evidence type="ECO:0000313" key="2">
    <source>
        <dbReference type="Proteomes" id="UP000474758"/>
    </source>
</evidence>
<comment type="caution">
    <text evidence="1">The sequence shown here is derived from an EMBL/GenBank/DDBJ whole genome shotgun (WGS) entry which is preliminary data.</text>
</comment>
<protein>
    <recommendedName>
        <fullName evidence="3">LPS-assembly lipoprotein</fullName>
    </recommendedName>
</protein>
<dbReference type="InterPro" id="IPR007485">
    <property type="entry name" value="LPS_assembly_LptE"/>
</dbReference>
<dbReference type="PROSITE" id="PS51318">
    <property type="entry name" value="TAT"/>
    <property type="match status" value="1"/>
</dbReference>
<dbReference type="Proteomes" id="UP000474758">
    <property type="component" value="Unassembled WGS sequence"/>
</dbReference>
<accession>A0A6M1TP05</accession>
<name>A0A6M1TP05_9RHOB</name>
<proteinExistence type="predicted"/>
<keyword evidence="2" id="KW-1185">Reference proteome</keyword>
<evidence type="ECO:0000313" key="1">
    <source>
        <dbReference type="EMBL" id="NGQ89550.1"/>
    </source>
</evidence>
<dbReference type="Gene3D" id="3.30.160.150">
    <property type="entry name" value="Lipoprotein like domain"/>
    <property type="match status" value="1"/>
</dbReference>